<dbReference type="EMBL" id="AMZH03003017">
    <property type="protein sequence ID" value="RRT73690.1"/>
    <property type="molecule type" value="Genomic_DNA"/>
</dbReference>
<gene>
    <name evidence="1" type="ORF">B296_00001236</name>
</gene>
<dbReference type="AlphaFoldDB" id="A0A427ABU9"/>
<protein>
    <submittedName>
        <fullName evidence="1">Uncharacterized protein</fullName>
    </submittedName>
</protein>
<evidence type="ECO:0000313" key="1">
    <source>
        <dbReference type="EMBL" id="RRT73690.1"/>
    </source>
</evidence>
<accession>A0A427ABU9</accession>
<dbReference type="Proteomes" id="UP000287651">
    <property type="component" value="Unassembled WGS sequence"/>
</dbReference>
<comment type="caution">
    <text evidence="1">The sequence shown here is derived from an EMBL/GenBank/DDBJ whole genome shotgun (WGS) entry which is preliminary data.</text>
</comment>
<reference evidence="1 2" key="1">
    <citation type="journal article" date="2014" name="Agronomy (Basel)">
        <title>A Draft Genome Sequence for Ensete ventricosum, the Drought-Tolerant Tree Against Hunger.</title>
        <authorList>
            <person name="Harrison J."/>
            <person name="Moore K.A."/>
            <person name="Paszkiewicz K."/>
            <person name="Jones T."/>
            <person name="Grant M."/>
            <person name="Ambacheew D."/>
            <person name="Muzemil S."/>
            <person name="Studholme D.J."/>
        </authorList>
    </citation>
    <scope>NUCLEOTIDE SEQUENCE [LARGE SCALE GENOMIC DNA]</scope>
</reference>
<evidence type="ECO:0000313" key="2">
    <source>
        <dbReference type="Proteomes" id="UP000287651"/>
    </source>
</evidence>
<sequence length="72" mass="7809">MGGSAARTPGYGWFNHPAWAGQLPESLGDGRTPAAHRRFTCRNFRKSGSLNFSNFGLNLMLANPLVNQLSST</sequence>
<proteinExistence type="predicted"/>
<name>A0A427ABU9_ENSVE</name>
<organism evidence="1 2">
    <name type="scientific">Ensete ventricosum</name>
    <name type="common">Abyssinian banana</name>
    <name type="synonym">Musa ensete</name>
    <dbReference type="NCBI Taxonomy" id="4639"/>
    <lineage>
        <taxon>Eukaryota</taxon>
        <taxon>Viridiplantae</taxon>
        <taxon>Streptophyta</taxon>
        <taxon>Embryophyta</taxon>
        <taxon>Tracheophyta</taxon>
        <taxon>Spermatophyta</taxon>
        <taxon>Magnoliopsida</taxon>
        <taxon>Liliopsida</taxon>
        <taxon>Zingiberales</taxon>
        <taxon>Musaceae</taxon>
        <taxon>Ensete</taxon>
    </lineage>
</organism>